<dbReference type="AlphaFoldDB" id="A0A976G5I1"/>
<name>A0A976G5I1_9BURK</name>
<proteinExistence type="predicted"/>
<gene>
    <name evidence="2" type="ORF">CBM2613_B70044</name>
</gene>
<dbReference type="EMBL" id="OFTH01000049">
    <property type="protein sequence ID" value="SOZ73981.1"/>
    <property type="molecule type" value="Genomic_DNA"/>
</dbReference>
<organism evidence="2 3">
    <name type="scientific">Cupriavidus taiwanensis</name>
    <dbReference type="NCBI Taxonomy" id="164546"/>
    <lineage>
        <taxon>Bacteria</taxon>
        <taxon>Pseudomonadati</taxon>
        <taxon>Pseudomonadota</taxon>
        <taxon>Betaproteobacteria</taxon>
        <taxon>Burkholderiales</taxon>
        <taxon>Burkholderiaceae</taxon>
        <taxon>Cupriavidus</taxon>
    </lineage>
</organism>
<dbReference type="Proteomes" id="UP000256952">
    <property type="component" value="Chromosome CBM2613_b"/>
</dbReference>
<accession>A0A976G5I1</accession>
<reference evidence="2 3" key="1">
    <citation type="submission" date="2018-01" db="EMBL/GenBank/DDBJ databases">
        <authorList>
            <person name="Clerissi C."/>
        </authorList>
    </citation>
    <scope>NUCLEOTIDE SEQUENCE [LARGE SCALE GENOMIC DNA]</scope>
    <source>
        <strain evidence="2">Cupriavidus taiwanensis STM 8556</strain>
    </source>
</reference>
<protein>
    <submittedName>
        <fullName evidence="2">Uncharacterized protein</fullName>
    </submittedName>
</protein>
<evidence type="ECO:0000313" key="2">
    <source>
        <dbReference type="EMBL" id="SOZ73981.1"/>
    </source>
</evidence>
<comment type="caution">
    <text evidence="2">The sequence shown here is derived from an EMBL/GenBank/DDBJ whole genome shotgun (WGS) entry which is preliminary data.</text>
</comment>
<sequence>MIGHHDQVGGRRTAFAGKSRLQIQTGDADARRSRQLVRCYGEGRRDELARGLLATGLYQGCGRAESA</sequence>
<evidence type="ECO:0000313" key="3">
    <source>
        <dbReference type="Proteomes" id="UP000256952"/>
    </source>
</evidence>
<feature type="region of interest" description="Disordered" evidence="1">
    <location>
        <begin position="1"/>
        <end position="27"/>
    </location>
</feature>
<evidence type="ECO:0000256" key="1">
    <source>
        <dbReference type="SAM" id="MobiDB-lite"/>
    </source>
</evidence>